<name>A0AAW0CIR2_9AGAR</name>
<evidence type="ECO:0000256" key="1">
    <source>
        <dbReference type="SAM" id="MobiDB-lite"/>
    </source>
</evidence>
<reference evidence="2 3" key="1">
    <citation type="submission" date="2024-01" db="EMBL/GenBank/DDBJ databases">
        <title>A draft genome for a cacao thread blight-causing isolate of Paramarasmius palmivorus.</title>
        <authorList>
            <person name="Baruah I.K."/>
            <person name="Bukari Y."/>
            <person name="Amoako-Attah I."/>
            <person name="Meinhardt L.W."/>
            <person name="Bailey B.A."/>
            <person name="Cohen S.P."/>
        </authorList>
    </citation>
    <scope>NUCLEOTIDE SEQUENCE [LARGE SCALE GENOMIC DNA]</scope>
    <source>
        <strain evidence="2 3">GH-12</strain>
    </source>
</reference>
<accession>A0AAW0CIR2</accession>
<proteinExistence type="predicted"/>
<evidence type="ECO:0000313" key="3">
    <source>
        <dbReference type="Proteomes" id="UP001383192"/>
    </source>
</evidence>
<gene>
    <name evidence="2" type="ORF">VNI00_010374</name>
</gene>
<keyword evidence="3" id="KW-1185">Reference proteome</keyword>
<feature type="compositionally biased region" description="Polar residues" evidence="1">
    <location>
        <begin position="8"/>
        <end position="18"/>
    </location>
</feature>
<feature type="compositionally biased region" description="Acidic residues" evidence="1">
    <location>
        <begin position="220"/>
        <end position="233"/>
    </location>
</feature>
<sequence length="427" mass="50609">MTRRDMGVQTTPLNSAKASDTLEDAEEIVQQEQALKQIRKWNKTLKMSKIKRSGPWELDDLPVQYRPPIPSLRRYHTPPFFIFGIPFTEEDIFEINRQLGRYEESLNKSPVSQNFFLRGVVQQHAEEACETEKYKRTVDWRLYYSKDEDTEMPLFLCVARSYDPGGFRNLHRIAKKLTEAFPYLNKRPMWYLDALENDLEKEDWRIKGIPGLSVQTTYTEEPESAQDSEQDSEETARQERALETVLEWNETLWMRIIKESGPWEPKDLPIQYRPPIPSLRQHHSPPVFIFGIPLTSEEIIDITKNLGRYEEVLREDRIYQNFCCREIILKHVEEGCEMSRFRRAVDWRVYYSKEKGDQVPFFLCFARSYDPRGFRDLREIARRATDVFPELNKHPMWYLDAIHNDLEREDWRIKGIPGLSKGIVAFG</sequence>
<organism evidence="2 3">
    <name type="scientific">Paramarasmius palmivorus</name>
    <dbReference type="NCBI Taxonomy" id="297713"/>
    <lineage>
        <taxon>Eukaryota</taxon>
        <taxon>Fungi</taxon>
        <taxon>Dikarya</taxon>
        <taxon>Basidiomycota</taxon>
        <taxon>Agaricomycotina</taxon>
        <taxon>Agaricomycetes</taxon>
        <taxon>Agaricomycetidae</taxon>
        <taxon>Agaricales</taxon>
        <taxon>Marasmiineae</taxon>
        <taxon>Marasmiaceae</taxon>
        <taxon>Paramarasmius</taxon>
    </lineage>
</organism>
<dbReference type="Proteomes" id="UP001383192">
    <property type="component" value="Unassembled WGS sequence"/>
</dbReference>
<dbReference type="EMBL" id="JAYKXP010000041">
    <property type="protein sequence ID" value="KAK7038982.1"/>
    <property type="molecule type" value="Genomic_DNA"/>
</dbReference>
<protein>
    <submittedName>
        <fullName evidence="2">Uncharacterized protein</fullName>
    </submittedName>
</protein>
<evidence type="ECO:0000313" key="2">
    <source>
        <dbReference type="EMBL" id="KAK7038982.1"/>
    </source>
</evidence>
<comment type="caution">
    <text evidence="2">The sequence shown here is derived from an EMBL/GenBank/DDBJ whole genome shotgun (WGS) entry which is preliminary data.</text>
</comment>
<dbReference type="AlphaFoldDB" id="A0AAW0CIR2"/>
<feature type="region of interest" description="Disordered" evidence="1">
    <location>
        <begin position="215"/>
        <end position="237"/>
    </location>
</feature>
<feature type="region of interest" description="Disordered" evidence="1">
    <location>
        <begin position="1"/>
        <end position="22"/>
    </location>
</feature>